<organism evidence="1 2">
    <name type="scientific">Sphingorhabdus pulchriflava</name>
    <dbReference type="NCBI Taxonomy" id="2292257"/>
    <lineage>
        <taxon>Bacteria</taxon>
        <taxon>Pseudomonadati</taxon>
        <taxon>Pseudomonadota</taxon>
        <taxon>Alphaproteobacteria</taxon>
        <taxon>Sphingomonadales</taxon>
        <taxon>Sphingomonadaceae</taxon>
        <taxon>Sphingorhabdus</taxon>
    </lineage>
</organism>
<sequence>MAGKGFDKRDFLKLAGGGVIASFIGQRVFAQDGRILGLDLPKQVIELIPRKPLNYLRIAEAVVQLEREADRKGLPNSPLETRKGQSLSDLADSLYQMAMPRLVALIDRSEDIDPPFADKAGELLAELHQSQHELPEALKLGFGDAGVKPFLPEKQRYLVQPETPQGEIIFVPGAPPLPTTPAPAEAATVPIIDELDRPLSKSREFTALKAEYARLFRKLTVRPQYRETVDWHLDLIRKARSRYEKVEAQTGVPWYFIAVTHGPEASFNFRAHLHNGDFPLTARTRQVPAGRPTKWLPPSDWESSANDALRLLGYTGQKDWSLERTLYRLEAYNGLGYRGLGVPTPYLWSFSNHYERGKFVADGKFSHTAKSQQCGAAVMLKLLADAEEIKLEAAT</sequence>
<reference evidence="2" key="1">
    <citation type="submission" date="2018-08" db="EMBL/GenBank/DDBJ databases">
        <authorList>
            <person name="Kim S.-J."/>
            <person name="Jung G.-Y."/>
        </authorList>
    </citation>
    <scope>NUCLEOTIDE SEQUENCE [LARGE SCALE GENOMIC DNA]</scope>
    <source>
        <strain evidence="2">GY_G</strain>
    </source>
</reference>
<evidence type="ECO:0000313" key="2">
    <source>
        <dbReference type="Proteomes" id="UP000263833"/>
    </source>
</evidence>
<dbReference type="OrthoDB" id="482757at2"/>
<keyword evidence="2" id="KW-1185">Reference proteome</keyword>
<comment type="caution">
    <text evidence="1">The sequence shown here is derived from an EMBL/GenBank/DDBJ whole genome shotgun (WGS) entry which is preliminary data.</text>
</comment>
<dbReference type="Proteomes" id="UP000263833">
    <property type="component" value="Unassembled WGS sequence"/>
</dbReference>
<evidence type="ECO:0000313" key="1">
    <source>
        <dbReference type="EMBL" id="RDV07558.1"/>
    </source>
</evidence>
<dbReference type="EMBL" id="QRGP01000001">
    <property type="protein sequence ID" value="RDV07558.1"/>
    <property type="molecule type" value="Genomic_DNA"/>
</dbReference>
<proteinExistence type="predicted"/>
<name>A0A371BJ06_9SPHN</name>
<gene>
    <name evidence="1" type="ORF">DXH95_09560</name>
</gene>
<accession>A0A371BJ06</accession>
<dbReference type="AlphaFoldDB" id="A0A371BJ06"/>
<protein>
    <submittedName>
        <fullName evidence="1">Uncharacterized protein</fullName>
    </submittedName>
</protein>
<dbReference type="RefSeq" id="WP_115549103.1">
    <property type="nucleotide sequence ID" value="NZ_QRGP01000001.1"/>
</dbReference>